<organism evidence="1 2">
    <name type="scientific">Polyporus arcularius HHB13444</name>
    <dbReference type="NCBI Taxonomy" id="1314778"/>
    <lineage>
        <taxon>Eukaryota</taxon>
        <taxon>Fungi</taxon>
        <taxon>Dikarya</taxon>
        <taxon>Basidiomycota</taxon>
        <taxon>Agaricomycotina</taxon>
        <taxon>Agaricomycetes</taxon>
        <taxon>Polyporales</taxon>
        <taxon>Polyporaceae</taxon>
        <taxon>Polyporus</taxon>
    </lineage>
</organism>
<sequence>MLSTVDTKKARTEFGLNHQAPERQLFRLSIPRMLPTRYTQTILPPPMVGLPLDPFPFCLHSEGIPLQEILDHAGDSEHLESLGVPYDWGIMVERQPAWLYIGWPGYEQYAHTTYLDHDGTVASIALAIARAYEDFLREAREWEFEPGEDEFWRITGGFHEPHHLQYMRLRRLWQVNGDIYQVDVELVV</sequence>
<keyword evidence="2" id="KW-1185">Reference proteome</keyword>
<gene>
    <name evidence="1" type="ORF">K466DRAFT_598268</name>
</gene>
<accession>A0A5C3PHU1</accession>
<name>A0A5C3PHU1_9APHY</name>
<dbReference type="Proteomes" id="UP000308197">
    <property type="component" value="Unassembled WGS sequence"/>
</dbReference>
<dbReference type="EMBL" id="ML211096">
    <property type="protein sequence ID" value="TFK88861.1"/>
    <property type="molecule type" value="Genomic_DNA"/>
</dbReference>
<evidence type="ECO:0000313" key="1">
    <source>
        <dbReference type="EMBL" id="TFK88861.1"/>
    </source>
</evidence>
<dbReference type="AlphaFoldDB" id="A0A5C3PHU1"/>
<protein>
    <submittedName>
        <fullName evidence="1">Uncharacterized protein</fullName>
    </submittedName>
</protein>
<reference evidence="1 2" key="1">
    <citation type="journal article" date="2019" name="Nat. Ecol. Evol.">
        <title>Megaphylogeny resolves global patterns of mushroom evolution.</title>
        <authorList>
            <person name="Varga T."/>
            <person name="Krizsan K."/>
            <person name="Foldi C."/>
            <person name="Dima B."/>
            <person name="Sanchez-Garcia M."/>
            <person name="Sanchez-Ramirez S."/>
            <person name="Szollosi G.J."/>
            <person name="Szarkandi J.G."/>
            <person name="Papp V."/>
            <person name="Albert L."/>
            <person name="Andreopoulos W."/>
            <person name="Angelini C."/>
            <person name="Antonin V."/>
            <person name="Barry K.W."/>
            <person name="Bougher N.L."/>
            <person name="Buchanan P."/>
            <person name="Buyck B."/>
            <person name="Bense V."/>
            <person name="Catcheside P."/>
            <person name="Chovatia M."/>
            <person name="Cooper J."/>
            <person name="Damon W."/>
            <person name="Desjardin D."/>
            <person name="Finy P."/>
            <person name="Geml J."/>
            <person name="Haridas S."/>
            <person name="Hughes K."/>
            <person name="Justo A."/>
            <person name="Karasinski D."/>
            <person name="Kautmanova I."/>
            <person name="Kiss B."/>
            <person name="Kocsube S."/>
            <person name="Kotiranta H."/>
            <person name="LaButti K.M."/>
            <person name="Lechner B.E."/>
            <person name="Liimatainen K."/>
            <person name="Lipzen A."/>
            <person name="Lukacs Z."/>
            <person name="Mihaltcheva S."/>
            <person name="Morgado L.N."/>
            <person name="Niskanen T."/>
            <person name="Noordeloos M.E."/>
            <person name="Ohm R.A."/>
            <person name="Ortiz-Santana B."/>
            <person name="Ovrebo C."/>
            <person name="Racz N."/>
            <person name="Riley R."/>
            <person name="Savchenko A."/>
            <person name="Shiryaev A."/>
            <person name="Soop K."/>
            <person name="Spirin V."/>
            <person name="Szebenyi C."/>
            <person name="Tomsovsky M."/>
            <person name="Tulloss R.E."/>
            <person name="Uehling J."/>
            <person name="Grigoriev I.V."/>
            <person name="Vagvolgyi C."/>
            <person name="Papp T."/>
            <person name="Martin F.M."/>
            <person name="Miettinen O."/>
            <person name="Hibbett D.S."/>
            <person name="Nagy L.G."/>
        </authorList>
    </citation>
    <scope>NUCLEOTIDE SEQUENCE [LARGE SCALE GENOMIC DNA]</scope>
    <source>
        <strain evidence="1 2">HHB13444</strain>
    </source>
</reference>
<evidence type="ECO:0000313" key="2">
    <source>
        <dbReference type="Proteomes" id="UP000308197"/>
    </source>
</evidence>
<dbReference type="InParanoid" id="A0A5C3PHU1"/>
<proteinExistence type="predicted"/>